<evidence type="ECO:0000313" key="3">
    <source>
        <dbReference type="Proteomes" id="UP001595621"/>
    </source>
</evidence>
<dbReference type="InterPro" id="IPR000182">
    <property type="entry name" value="GNAT_dom"/>
</dbReference>
<comment type="caution">
    <text evidence="2">The sequence shown here is derived from an EMBL/GenBank/DDBJ whole genome shotgun (WGS) entry which is preliminary data.</text>
</comment>
<dbReference type="Pfam" id="PF00583">
    <property type="entry name" value="Acetyltransf_1"/>
    <property type="match status" value="1"/>
</dbReference>
<dbReference type="EMBL" id="JBHRTD010000001">
    <property type="protein sequence ID" value="MFC3136650.1"/>
    <property type="molecule type" value="Genomic_DNA"/>
</dbReference>
<accession>A0ABV7G5Q4</accession>
<gene>
    <name evidence="2" type="ORF">ACFOE0_00395</name>
</gene>
<dbReference type="InterPro" id="IPR016181">
    <property type="entry name" value="Acyl_CoA_acyltransferase"/>
</dbReference>
<organism evidence="2 3">
    <name type="scientific">Shewanella submarina</name>
    <dbReference type="NCBI Taxonomy" id="2016376"/>
    <lineage>
        <taxon>Bacteria</taxon>
        <taxon>Pseudomonadati</taxon>
        <taxon>Pseudomonadota</taxon>
        <taxon>Gammaproteobacteria</taxon>
        <taxon>Alteromonadales</taxon>
        <taxon>Shewanellaceae</taxon>
        <taxon>Shewanella</taxon>
    </lineage>
</organism>
<sequence>MSIEIRSAIHADAAAVSRLMEANYLTNGGLLSAMFPESKVIEVMDAMPMIVAVDSGELVGFLMSSELDGYKEVPAVQRMLEAYKPTEGAYIYGPICVSSSHRGQGIAQELFAVLKSQVPSTEGVLFIRSDNDKSIKAHTNMGMTIRGEYEHDGVKHFVLSYF</sequence>
<dbReference type="CDD" id="cd04301">
    <property type="entry name" value="NAT_SF"/>
    <property type="match status" value="1"/>
</dbReference>
<dbReference type="Gene3D" id="3.40.630.30">
    <property type="match status" value="1"/>
</dbReference>
<dbReference type="SUPFAM" id="SSF55729">
    <property type="entry name" value="Acyl-CoA N-acyltransferases (Nat)"/>
    <property type="match status" value="1"/>
</dbReference>
<dbReference type="PROSITE" id="PS51186">
    <property type="entry name" value="GNAT"/>
    <property type="match status" value="1"/>
</dbReference>
<dbReference type="EC" id="2.3.-.-" evidence="2"/>
<dbReference type="GO" id="GO:0016746">
    <property type="term" value="F:acyltransferase activity"/>
    <property type="evidence" value="ECO:0007669"/>
    <property type="project" value="UniProtKB-KW"/>
</dbReference>
<reference evidence="3" key="1">
    <citation type="journal article" date="2019" name="Int. J. Syst. Evol. Microbiol.">
        <title>The Global Catalogue of Microorganisms (GCM) 10K type strain sequencing project: providing services to taxonomists for standard genome sequencing and annotation.</title>
        <authorList>
            <consortium name="The Broad Institute Genomics Platform"/>
            <consortium name="The Broad Institute Genome Sequencing Center for Infectious Disease"/>
            <person name="Wu L."/>
            <person name="Ma J."/>
        </authorList>
    </citation>
    <scope>NUCLEOTIDE SEQUENCE [LARGE SCALE GENOMIC DNA]</scope>
    <source>
        <strain evidence="3">KCTC 52277</strain>
    </source>
</reference>
<keyword evidence="3" id="KW-1185">Reference proteome</keyword>
<name>A0ABV7G5Q4_9GAMM</name>
<evidence type="ECO:0000259" key="1">
    <source>
        <dbReference type="PROSITE" id="PS51186"/>
    </source>
</evidence>
<evidence type="ECO:0000313" key="2">
    <source>
        <dbReference type="EMBL" id="MFC3136650.1"/>
    </source>
</evidence>
<keyword evidence="2" id="KW-0808">Transferase</keyword>
<proteinExistence type="predicted"/>
<dbReference type="RefSeq" id="WP_248936453.1">
    <property type="nucleotide sequence ID" value="NZ_JAKILF010000005.1"/>
</dbReference>
<keyword evidence="2" id="KW-0012">Acyltransferase</keyword>
<dbReference type="Proteomes" id="UP001595621">
    <property type="component" value="Unassembled WGS sequence"/>
</dbReference>
<protein>
    <submittedName>
        <fullName evidence="2">GNAT family N-acetyltransferase</fullName>
        <ecNumber evidence="2">2.3.-.-</ecNumber>
    </submittedName>
</protein>
<feature type="domain" description="N-acetyltransferase" evidence="1">
    <location>
        <begin position="3"/>
        <end position="162"/>
    </location>
</feature>